<comment type="subcellular location">
    <subcellularLocation>
        <location evidence="4">Periplasm</location>
    </subcellularLocation>
</comment>
<dbReference type="HAMAP" id="MF_00947">
    <property type="entry name" value="HdeB"/>
    <property type="match status" value="1"/>
</dbReference>
<dbReference type="Gene3D" id="1.10.890.10">
    <property type="entry name" value="HNS-dependent expression A"/>
    <property type="match status" value="1"/>
</dbReference>
<dbReference type="InterPro" id="IPR038303">
    <property type="entry name" value="HdeA/HdeB_sf"/>
</dbReference>
<comment type="similarity">
    <text evidence="4">Belongs to the HdeB family.</text>
</comment>
<proteinExistence type="inferred from homology"/>
<dbReference type="NCBIfam" id="NF008599">
    <property type="entry name" value="PRK11566.1"/>
    <property type="match status" value="1"/>
</dbReference>
<comment type="function">
    <text evidence="4">Required for optimal acid stress protection, which is important for survival of enteric bacteria in the acidic environment of the host stomach. Exhibits a chaperone-like activity at acidic pH by preventing the aggregation of many different periplasmic proteins.</text>
</comment>
<reference evidence="6" key="1">
    <citation type="submission" date="2017-09" db="EMBL/GenBank/DDBJ databases">
        <title>FDA dAtabase for Regulatory Grade micrObial Sequences (FDA-ARGOS): Supporting development and validation of Infectious Disease Dx tests.</title>
        <authorList>
            <person name="Goldberg B."/>
            <person name="Campos J."/>
            <person name="Tallon L."/>
            <person name="Sadzewicz L."/>
            <person name="Ott S."/>
            <person name="Zhao X."/>
            <person name="Nagaraj S."/>
            <person name="Vavikolanu K."/>
            <person name="Aluvathingal J."/>
            <person name="Nadendla S."/>
            <person name="Geyer C."/>
            <person name="Sichtig H."/>
        </authorList>
    </citation>
    <scope>NUCLEOTIDE SEQUENCE [LARGE SCALE GENOMIC DNA]</scope>
    <source>
        <strain evidence="6">FDAARGOS_370</strain>
    </source>
</reference>
<dbReference type="InterPro" id="IPR028623">
    <property type="entry name" value="HdeB"/>
</dbReference>
<feature type="chain" id="PRO_5013414381" description="Acid stress chaperone HdeB" evidence="4">
    <location>
        <begin position="29"/>
        <end position="110"/>
    </location>
</feature>
<dbReference type="InterPro" id="IPR010486">
    <property type="entry name" value="HNS-dep_expression_A/B"/>
</dbReference>
<evidence type="ECO:0000256" key="4">
    <source>
        <dbReference type="HAMAP-Rule" id="MF_00947"/>
    </source>
</evidence>
<keyword evidence="3 4" id="KW-0143">Chaperone</keyword>
<protein>
    <recommendedName>
        <fullName evidence="4">Acid stress chaperone HdeB</fullName>
    </recommendedName>
</protein>
<evidence type="ECO:0000256" key="3">
    <source>
        <dbReference type="ARBA" id="ARBA00023186"/>
    </source>
</evidence>
<dbReference type="STRING" id="636.AAW15_02655"/>
<organism evidence="5 6">
    <name type="scientific">Edwardsiella tarda</name>
    <dbReference type="NCBI Taxonomy" id="636"/>
    <lineage>
        <taxon>Bacteria</taxon>
        <taxon>Pseudomonadati</taxon>
        <taxon>Pseudomonadota</taxon>
        <taxon>Gammaproteobacteria</taxon>
        <taxon>Enterobacterales</taxon>
        <taxon>Hafniaceae</taxon>
        <taxon>Edwardsiella</taxon>
    </lineage>
</organism>
<accession>A0A2A7U088</accession>
<dbReference type="GO" id="GO:0051082">
    <property type="term" value="F:unfolded protein binding"/>
    <property type="evidence" value="ECO:0007669"/>
    <property type="project" value="InterPro"/>
</dbReference>
<gene>
    <name evidence="4" type="primary">hdeB</name>
    <name evidence="5" type="ORF">CRM76_07050</name>
</gene>
<sequence precursor="true">MTIMSILKMTRVTLFAALACATVNLAHAATDTTPQQMTCKEFINLNPKAMTPVAFWLLNKDTDYRGGDYVDWSEVETFSVPKVLESCKQHPQQKLRDLKDAMKSAVKAAH</sequence>
<dbReference type="EMBL" id="PDDV01000013">
    <property type="protein sequence ID" value="PEH71717.1"/>
    <property type="molecule type" value="Genomic_DNA"/>
</dbReference>
<dbReference type="GO" id="GO:1990451">
    <property type="term" value="P:cellular stress response to acidic pH"/>
    <property type="evidence" value="ECO:0007669"/>
    <property type="project" value="UniProtKB-UniRule"/>
</dbReference>
<dbReference type="Pfam" id="PF06411">
    <property type="entry name" value="HdeA"/>
    <property type="match status" value="1"/>
</dbReference>
<evidence type="ECO:0000256" key="1">
    <source>
        <dbReference type="ARBA" id="ARBA00022729"/>
    </source>
</evidence>
<evidence type="ECO:0000256" key="2">
    <source>
        <dbReference type="ARBA" id="ARBA00022764"/>
    </source>
</evidence>
<comment type="caution">
    <text evidence="5">The sequence shown here is derived from an EMBL/GenBank/DDBJ whole genome shotgun (WGS) entry which is preliminary data.</text>
</comment>
<evidence type="ECO:0000313" key="6">
    <source>
        <dbReference type="Proteomes" id="UP000219788"/>
    </source>
</evidence>
<dbReference type="AlphaFoldDB" id="A0A2A7U088"/>
<dbReference type="Proteomes" id="UP000219788">
    <property type="component" value="Unassembled WGS sequence"/>
</dbReference>
<keyword evidence="1 4" id="KW-0732">Signal</keyword>
<evidence type="ECO:0000313" key="5">
    <source>
        <dbReference type="EMBL" id="PEH71717.1"/>
    </source>
</evidence>
<feature type="signal peptide" evidence="4">
    <location>
        <begin position="1"/>
        <end position="28"/>
    </location>
</feature>
<name>A0A2A7U088_EDWTA</name>
<dbReference type="GO" id="GO:0042597">
    <property type="term" value="C:periplasmic space"/>
    <property type="evidence" value="ECO:0007669"/>
    <property type="project" value="UniProtKB-SubCell"/>
</dbReference>
<dbReference type="OrthoDB" id="6478401at2"/>
<keyword evidence="2 4" id="KW-0574">Periplasm</keyword>